<dbReference type="Gene3D" id="1.10.1740.10">
    <property type="match status" value="1"/>
</dbReference>
<keyword evidence="4" id="KW-0804">Transcription</keyword>
<dbReference type="RefSeq" id="WP_323281280.1">
    <property type="nucleotide sequence ID" value="NZ_JAYGGQ010000029.1"/>
</dbReference>
<sequence>MTDPVAEVGAVAAVFREEYGRAVSVVLRTTGDLGLAEDAVQEAFAAAAERWPAEGMPEQPGAWIITTARHRAVDRFRREAARGEKEAQAALARWDTEPEDETFGDDRLKLLFVCCHPALAMPARVALALRVLGGLTTAQIAAAFLVSEPTMGQRISRAKAKVRDTGIPYRVPSAAELPDRLAGVLAVIYLVYNEGYSADLGAPVERSGLCAEAIRLARMLSQLMPFEPEAEGLLALMLLSESRRAARSGPSGFLVPLAEQDRSQWDAGLIVEGLALVRRSLRRGSPGPYLVQAAIQAVHSSATSAAETDWKRIARLYELLATVAPGPVVELNRAVAVGEVEGADAALRIVDGLGLAGYHVFHAVRADLLRRVGRTEEAADEYEIAAKFAPGEGERKWLTERRHGLAAAP</sequence>
<keyword evidence="9" id="KW-1185">Reference proteome</keyword>
<proteinExistence type="inferred from homology"/>
<dbReference type="InterPro" id="IPR036388">
    <property type="entry name" value="WH-like_DNA-bd_sf"/>
</dbReference>
<dbReference type="SUPFAM" id="SSF88946">
    <property type="entry name" value="Sigma2 domain of RNA polymerase sigma factors"/>
    <property type="match status" value="1"/>
</dbReference>
<feature type="domain" description="RNA polymerase sigma-70 region 2" evidence="5">
    <location>
        <begin position="15"/>
        <end position="80"/>
    </location>
</feature>
<feature type="domain" description="RNA polymerase sigma factor 70 region 4 type 2" evidence="6">
    <location>
        <begin position="114"/>
        <end position="161"/>
    </location>
</feature>
<protein>
    <submittedName>
        <fullName evidence="8">RNA polymerase sigma factor</fullName>
    </submittedName>
</protein>
<dbReference type="InterPro" id="IPR007627">
    <property type="entry name" value="RNA_pol_sigma70_r2"/>
</dbReference>
<keyword evidence="3" id="KW-0731">Sigma factor</keyword>
<dbReference type="Pfam" id="PF04542">
    <property type="entry name" value="Sigma70_r2"/>
    <property type="match status" value="1"/>
</dbReference>
<dbReference type="PANTHER" id="PTHR47756:SF2">
    <property type="entry name" value="BLL6612 PROTEIN"/>
    <property type="match status" value="1"/>
</dbReference>
<dbReference type="Gene3D" id="1.10.10.10">
    <property type="entry name" value="Winged helix-like DNA-binding domain superfamily/Winged helix DNA-binding domain"/>
    <property type="match status" value="1"/>
</dbReference>
<evidence type="ECO:0000313" key="8">
    <source>
        <dbReference type="EMBL" id="MEA5457370.1"/>
    </source>
</evidence>
<evidence type="ECO:0000256" key="4">
    <source>
        <dbReference type="ARBA" id="ARBA00023163"/>
    </source>
</evidence>
<evidence type="ECO:0000259" key="7">
    <source>
        <dbReference type="Pfam" id="PF20239"/>
    </source>
</evidence>
<dbReference type="InterPro" id="IPR013249">
    <property type="entry name" value="RNA_pol_sigma70_r4_t2"/>
</dbReference>
<dbReference type="Pfam" id="PF08281">
    <property type="entry name" value="Sigma70_r4_2"/>
    <property type="match status" value="1"/>
</dbReference>
<dbReference type="Pfam" id="PF20239">
    <property type="entry name" value="DUF6596"/>
    <property type="match status" value="1"/>
</dbReference>
<evidence type="ECO:0000313" key="9">
    <source>
        <dbReference type="Proteomes" id="UP001304769"/>
    </source>
</evidence>
<dbReference type="Proteomes" id="UP001304769">
    <property type="component" value="Unassembled WGS sequence"/>
</dbReference>
<dbReference type="SUPFAM" id="SSF88659">
    <property type="entry name" value="Sigma3 and sigma4 domains of RNA polymerase sigma factors"/>
    <property type="match status" value="1"/>
</dbReference>
<dbReference type="PANTHER" id="PTHR47756">
    <property type="entry name" value="BLL6612 PROTEIN-RELATED"/>
    <property type="match status" value="1"/>
</dbReference>
<dbReference type="InterPro" id="IPR046531">
    <property type="entry name" value="DUF6596"/>
</dbReference>
<dbReference type="EMBL" id="JAYGGQ010000029">
    <property type="protein sequence ID" value="MEA5457370.1"/>
    <property type="molecule type" value="Genomic_DNA"/>
</dbReference>
<dbReference type="NCBIfam" id="TIGR02937">
    <property type="entry name" value="sigma70-ECF"/>
    <property type="match status" value="1"/>
</dbReference>
<evidence type="ECO:0000259" key="6">
    <source>
        <dbReference type="Pfam" id="PF08281"/>
    </source>
</evidence>
<evidence type="ECO:0000259" key="5">
    <source>
        <dbReference type="Pfam" id="PF04542"/>
    </source>
</evidence>
<dbReference type="InterPro" id="IPR013325">
    <property type="entry name" value="RNA_pol_sigma_r2"/>
</dbReference>
<gene>
    <name evidence="8" type="ORF">SPF06_21860</name>
</gene>
<feature type="domain" description="DUF6596" evidence="7">
    <location>
        <begin position="180"/>
        <end position="280"/>
    </location>
</feature>
<name>A0ABU5TCW2_9MICC</name>
<evidence type="ECO:0000256" key="2">
    <source>
        <dbReference type="ARBA" id="ARBA00023015"/>
    </source>
</evidence>
<dbReference type="InterPro" id="IPR014284">
    <property type="entry name" value="RNA_pol_sigma-70_dom"/>
</dbReference>
<comment type="similarity">
    <text evidence="1">Belongs to the sigma-70 factor family. ECF subfamily.</text>
</comment>
<reference evidence="8 9" key="1">
    <citation type="submission" date="2023-12" db="EMBL/GenBank/DDBJ databases">
        <title>Sinomonas terricola sp. nov, isolated from litchi orchard soil in Guangdong, PR China.</title>
        <authorList>
            <person name="Jiaxin W."/>
            <person name="Yang Z."/>
            <person name="Honghui Z."/>
        </authorList>
    </citation>
    <scope>NUCLEOTIDE SEQUENCE [LARGE SCALE GENOMIC DNA]</scope>
    <source>
        <strain evidence="8 9">JGH33</strain>
    </source>
</reference>
<evidence type="ECO:0000256" key="1">
    <source>
        <dbReference type="ARBA" id="ARBA00010641"/>
    </source>
</evidence>
<accession>A0ABU5TCW2</accession>
<dbReference type="InterPro" id="IPR013324">
    <property type="entry name" value="RNA_pol_sigma_r3/r4-like"/>
</dbReference>
<evidence type="ECO:0000256" key="3">
    <source>
        <dbReference type="ARBA" id="ARBA00023082"/>
    </source>
</evidence>
<organism evidence="8 9">
    <name type="scientific">Sinomonas terricola</name>
    <dbReference type="NCBI Taxonomy" id="3110330"/>
    <lineage>
        <taxon>Bacteria</taxon>
        <taxon>Bacillati</taxon>
        <taxon>Actinomycetota</taxon>
        <taxon>Actinomycetes</taxon>
        <taxon>Micrococcales</taxon>
        <taxon>Micrococcaceae</taxon>
        <taxon>Sinomonas</taxon>
    </lineage>
</organism>
<keyword evidence="2" id="KW-0805">Transcription regulation</keyword>
<comment type="caution">
    <text evidence="8">The sequence shown here is derived from an EMBL/GenBank/DDBJ whole genome shotgun (WGS) entry which is preliminary data.</text>
</comment>